<evidence type="ECO:0000313" key="1">
    <source>
        <dbReference type="EMBL" id="QHU03988.1"/>
    </source>
</evidence>
<dbReference type="EMBL" id="MN740389">
    <property type="protein sequence ID" value="QHU03988.1"/>
    <property type="molecule type" value="Genomic_DNA"/>
</dbReference>
<sequence>MHQIINGLTLVRLKVLRVIKDRQDQLVIQDLLGLTEKRVILVTQVVLDQQGLKEKLELLGPKEKQVLQGLMEKQDLRVPMEKLVPKEKQVELDQLALPVTQDIQVTQVKLVAPVTLDTLVILEQQEHLLLLKVL</sequence>
<accession>A0A6C0JJM5</accession>
<organism evidence="1">
    <name type="scientific">viral metagenome</name>
    <dbReference type="NCBI Taxonomy" id="1070528"/>
    <lineage>
        <taxon>unclassified sequences</taxon>
        <taxon>metagenomes</taxon>
        <taxon>organismal metagenomes</taxon>
    </lineage>
</organism>
<dbReference type="AlphaFoldDB" id="A0A6C0JJM5"/>
<proteinExistence type="predicted"/>
<reference evidence="1" key="1">
    <citation type="journal article" date="2020" name="Nature">
        <title>Giant virus diversity and host interactions through global metagenomics.</title>
        <authorList>
            <person name="Schulz F."/>
            <person name="Roux S."/>
            <person name="Paez-Espino D."/>
            <person name="Jungbluth S."/>
            <person name="Walsh D.A."/>
            <person name="Denef V.J."/>
            <person name="McMahon K.D."/>
            <person name="Konstantinidis K.T."/>
            <person name="Eloe-Fadrosh E.A."/>
            <person name="Kyrpides N.C."/>
            <person name="Woyke T."/>
        </authorList>
    </citation>
    <scope>NUCLEOTIDE SEQUENCE</scope>
    <source>
        <strain evidence="1">GVMAG-M-3300027708-20</strain>
    </source>
</reference>
<protein>
    <submittedName>
        <fullName evidence="1">Uncharacterized protein</fullName>
    </submittedName>
</protein>
<name>A0A6C0JJM5_9ZZZZ</name>